<dbReference type="OrthoDB" id="2520703at2759"/>
<gene>
    <name evidence="1" type="ORF">FSARC_6416</name>
</gene>
<dbReference type="Proteomes" id="UP000622797">
    <property type="component" value="Unassembled WGS sequence"/>
</dbReference>
<accession>A0A8H4X8E1</accession>
<sequence length="462" mass="52769">MTSKLESLPLEVLHQIFGHFCVHCQETTTSDLSYLEDRHTLYDLSLVSNRIRYTAQLVLHHESLVPIRIPLLHRQRRRLGPFLRTVTSRPDLAMAVKTLYIDERFAGNLDMETARPTYEQALQALGTNSNSVWSKRRMSSKKRRHPDIRELETFLVGHPASEERVNITLNTVAVSEILVVLLALLPNLQCLIVDGSSFKRYLSKTTFDGFGLNTLSLRSLHARFLPLALLDIAPYLENVSVRAQDPIRRDLNPRTVHYSVYGNSFEQDEIEEVLDSYKQPLSTFIYEPETDERPSHILQPSLAISLLDRFHTSLRSLHLDLRFRTFPDGVTAHVKPMPIPSLKKFGALEEIFISLNTIFGGDQIVPKPIYEHTLVEYLPESIISVTAVKTNTLAFPHHLQKGLIGFADAKKRDKTIFPHLKLVRCDSRHVCNDTITRGLLKQVGVALVYQEFPRPGRQIFDP</sequence>
<evidence type="ECO:0000313" key="2">
    <source>
        <dbReference type="Proteomes" id="UP000622797"/>
    </source>
</evidence>
<evidence type="ECO:0000313" key="1">
    <source>
        <dbReference type="EMBL" id="KAF4965823.1"/>
    </source>
</evidence>
<proteinExistence type="predicted"/>
<dbReference type="EMBL" id="JABEXW010000325">
    <property type="protein sequence ID" value="KAF4965823.1"/>
    <property type="molecule type" value="Genomic_DNA"/>
</dbReference>
<name>A0A8H4X8E1_9HYPO</name>
<organism evidence="1 2">
    <name type="scientific">Fusarium sarcochroum</name>
    <dbReference type="NCBI Taxonomy" id="1208366"/>
    <lineage>
        <taxon>Eukaryota</taxon>
        <taxon>Fungi</taxon>
        <taxon>Dikarya</taxon>
        <taxon>Ascomycota</taxon>
        <taxon>Pezizomycotina</taxon>
        <taxon>Sordariomycetes</taxon>
        <taxon>Hypocreomycetidae</taxon>
        <taxon>Hypocreales</taxon>
        <taxon>Nectriaceae</taxon>
        <taxon>Fusarium</taxon>
        <taxon>Fusarium lateritium species complex</taxon>
    </lineage>
</organism>
<dbReference type="AlphaFoldDB" id="A0A8H4X8E1"/>
<keyword evidence="2" id="KW-1185">Reference proteome</keyword>
<comment type="caution">
    <text evidence="1">The sequence shown here is derived from an EMBL/GenBank/DDBJ whole genome shotgun (WGS) entry which is preliminary data.</text>
</comment>
<reference evidence="1" key="1">
    <citation type="journal article" date="2020" name="BMC Genomics">
        <title>Correction to: Identification and distribution of gene clusters required for synthesis of sphingolipid metabolism inhibitors in diverse species of the filamentous fungus Fusarium.</title>
        <authorList>
            <person name="Kim H.S."/>
            <person name="Lohmar J.M."/>
            <person name="Busman M."/>
            <person name="Brown D.W."/>
            <person name="Naumann T.A."/>
            <person name="Divon H.H."/>
            <person name="Lysoe E."/>
            <person name="Uhlig S."/>
            <person name="Proctor R.H."/>
        </authorList>
    </citation>
    <scope>NUCLEOTIDE SEQUENCE</scope>
    <source>
        <strain evidence="1">NRRL 20472</strain>
    </source>
</reference>
<protein>
    <submittedName>
        <fullName evidence="1">Uncharacterized protein</fullName>
    </submittedName>
</protein>
<reference evidence="1" key="2">
    <citation type="submission" date="2020-05" db="EMBL/GenBank/DDBJ databases">
        <authorList>
            <person name="Kim H.-S."/>
            <person name="Proctor R.H."/>
            <person name="Brown D.W."/>
        </authorList>
    </citation>
    <scope>NUCLEOTIDE SEQUENCE</scope>
    <source>
        <strain evidence="1">NRRL 20472</strain>
    </source>
</reference>